<evidence type="ECO:0000259" key="4">
    <source>
        <dbReference type="PROSITE" id="PS51206"/>
    </source>
</evidence>
<dbReference type="PANTHER" id="PTHR35372:SF2">
    <property type="entry name" value="SF3 HELICASE DOMAIN-CONTAINING PROTEIN"/>
    <property type="match status" value="1"/>
</dbReference>
<evidence type="ECO:0000313" key="5">
    <source>
        <dbReference type="EMBL" id="QLH76327.1"/>
    </source>
</evidence>
<gene>
    <name evidence="5" type="ORF">HZS55_02975</name>
</gene>
<dbReference type="GO" id="GO:0005524">
    <property type="term" value="F:ATP binding"/>
    <property type="evidence" value="ECO:0007669"/>
    <property type="project" value="UniProtKB-KW"/>
</dbReference>
<dbReference type="InterPro" id="IPR014818">
    <property type="entry name" value="Phage/plasmid_primase_P4_C"/>
</dbReference>
<dbReference type="AlphaFoldDB" id="A0A7D5SP60"/>
<proteinExistence type="predicted"/>
<dbReference type="KEGG" id="hrr:HZS55_02975"/>
<keyword evidence="2" id="KW-0378">Hydrolase</keyword>
<accession>A0A7D5SP60</accession>
<keyword evidence="3" id="KW-0067">ATP-binding</keyword>
<dbReference type="SUPFAM" id="SSF52540">
    <property type="entry name" value="P-loop containing nucleoside triphosphate hydrolases"/>
    <property type="match status" value="1"/>
</dbReference>
<dbReference type="RefSeq" id="WP_179910269.1">
    <property type="nucleotide sequence ID" value="NZ_CP058910.1"/>
</dbReference>
<protein>
    <recommendedName>
        <fullName evidence="4">SF3 helicase domain-containing protein</fullName>
    </recommendedName>
</protein>
<feature type="domain" description="SF3 helicase" evidence="4">
    <location>
        <begin position="241"/>
        <end position="396"/>
    </location>
</feature>
<dbReference type="EMBL" id="CP058910">
    <property type="protein sequence ID" value="QLH76327.1"/>
    <property type="molecule type" value="Genomic_DNA"/>
</dbReference>
<dbReference type="InterPro" id="IPR014015">
    <property type="entry name" value="Helicase_SF3_DNA-vir"/>
</dbReference>
<evidence type="ECO:0000256" key="3">
    <source>
        <dbReference type="ARBA" id="ARBA00022840"/>
    </source>
</evidence>
<dbReference type="GeneID" id="56076792"/>
<dbReference type="Pfam" id="PF08706">
    <property type="entry name" value="D5_N"/>
    <property type="match status" value="1"/>
</dbReference>
<dbReference type="InterPro" id="IPR006500">
    <property type="entry name" value="Helicase_put_C_phage/plasmid"/>
</dbReference>
<dbReference type="InterPro" id="IPR045455">
    <property type="entry name" value="NrS-1_pol-like_helicase"/>
</dbReference>
<sequence length="535" mass="60997">MEAAQKHSADKDEVETFERDLRWIYTNGLDLNRGERVPFDQLRAALVEEGFSEIPYQTLLMKAVLDGWVKSTDESDPRNCEIWLEPRGPERSWQQVVAQEEPTRANERASYALEELSNELQIVALRDTGELYACHSGVWHNDSEQVLRERLSDYMDRSYSKSVLSAAEVNIRANWAIPRQRFGVPAGTLPLQNGLFELRNRELKPIQPDDYITEQLPISYDSEAECPEFQSLLDTVVPEAEKQQKLQEFAGYCLLPQVPYKKGLMLLGETSTGKSTFLRAIEQLFRDQDIASVSPEKLQLSKHTAANLEHKTVNIVDELDGHHLNRTDKIKKAISGDPMAAEPKYEQEYRFTPTCKHIFASNKSLKASITEDAFWSRWVTVVFEEQIPKDNRVSQDQIISQFEDEAAGILNWALDGLDRLRAQDSFTDSRSPSETHQLWTGFGDVVSEFIDVAIANQSGSTVFTDDLHSHYEEFCARTGREVAREQHQLTAELKERGIAEYTREWDPRKGNSAGCFTGIMLRDLDSKEVVQDLGI</sequence>
<dbReference type="Gene3D" id="3.40.50.300">
    <property type="entry name" value="P-loop containing nucleotide triphosphate hydrolases"/>
    <property type="match status" value="1"/>
</dbReference>
<dbReference type="InterPro" id="IPR051620">
    <property type="entry name" value="ORF904-like_C"/>
</dbReference>
<evidence type="ECO:0000256" key="2">
    <source>
        <dbReference type="ARBA" id="ARBA00022801"/>
    </source>
</evidence>
<name>A0A7D5SP60_9EURY</name>
<evidence type="ECO:0000256" key="1">
    <source>
        <dbReference type="ARBA" id="ARBA00022741"/>
    </source>
</evidence>
<dbReference type="GO" id="GO:0016787">
    <property type="term" value="F:hydrolase activity"/>
    <property type="evidence" value="ECO:0007669"/>
    <property type="project" value="UniProtKB-KW"/>
</dbReference>
<dbReference type="InterPro" id="IPR027417">
    <property type="entry name" value="P-loop_NTPase"/>
</dbReference>
<dbReference type="PROSITE" id="PS51206">
    <property type="entry name" value="SF3_HELICASE_1"/>
    <property type="match status" value="1"/>
</dbReference>
<keyword evidence="1" id="KW-0547">Nucleotide-binding</keyword>
<dbReference type="PANTHER" id="PTHR35372">
    <property type="entry name" value="ATP BINDING PROTEIN-RELATED"/>
    <property type="match status" value="1"/>
</dbReference>
<keyword evidence="6" id="KW-1185">Reference proteome</keyword>
<dbReference type="SMART" id="SM00885">
    <property type="entry name" value="D5_N"/>
    <property type="match status" value="1"/>
</dbReference>
<dbReference type="OrthoDB" id="271668at2157"/>
<reference evidence="5 6" key="1">
    <citation type="submission" date="2020-07" db="EMBL/GenBank/DDBJ databases">
        <title>Halosimplex pelagicum sp. nov. and Halosimplex rubrum sp. nov., isolated from salted brown alga Laminaria, and emended description of the genus Halosimplex.</title>
        <authorList>
            <person name="Cui H."/>
        </authorList>
    </citation>
    <scope>NUCLEOTIDE SEQUENCE [LARGE SCALE GENOMIC DNA]</scope>
    <source>
        <strain evidence="5 6">R27</strain>
    </source>
</reference>
<dbReference type="Pfam" id="PF19263">
    <property type="entry name" value="DUF5906"/>
    <property type="match status" value="1"/>
</dbReference>
<evidence type="ECO:0000313" key="6">
    <source>
        <dbReference type="Proteomes" id="UP000509667"/>
    </source>
</evidence>
<dbReference type="NCBIfam" id="TIGR01613">
    <property type="entry name" value="primase_Cterm"/>
    <property type="match status" value="1"/>
</dbReference>
<organism evidence="5 6">
    <name type="scientific">Halosimplex rubrum</name>
    <dbReference type="NCBI Taxonomy" id="869889"/>
    <lineage>
        <taxon>Archaea</taxon>
        <taxon>Methanobacteriati</taxon>
        <taxon>Methanobacteriota</taxon>
        <taxon>Stenosarchaea group</taxon>
        <taxon>Halobacteria</taxon>
        <taxon>Halobacteriales</taxon>
        <taxon>Haloarculaceae</taxon>
        <taxon>Halosimplex</taxon>
    </lineage>
</organism>
<dbReference type="Proteomes" id="UP000509667">
    <property type="component" value="Chromosome"/>
</dbReference>